<dbReference type="Proteomes" id="UP000183410">
    <property type="component" value="Unassembled WGS sequence"/>
</dbReference>
<organism evidence="1 2">
    <name type="scientific">Paenibacillus algorifonticola</name>
    <dbReference type="NCBI Taxonomy" id="684063"/>
    <lineage>
        <taxon>Bacteria</taxon>
        <taxon>Bacillati</taxon>
        <taxon>Bacillota</taxon>
        <taxon>Bacilli</taxon>
        <taxon>Bacillales</taxon>
        <taxon>Paenibacillaceae</taxon>
        <taxon>Paenibacillus</taxon>
    </lineage>
</organism>
<keyword evidence="2" id="KW-1185">Reference proteome</keyword>
<dbReference type="SUPFAM" id="SSF88713">
    <property type="entry name" value="Glycoside hydrolase/deacetylase"/>
    <property type="match status" value="1"/>
</dbReference>
<accession>A0A1I2H1P3</accession>
<dbReference type="GO" id="GO:0005975">
    <property type="term" value="P:carbohydrate metabolic process"/>
    <property type="evidence" value="ECO:0007669"/>
    <property type="project" value="InterPro"/>
</dbReference>
<evidence type="ECO:0000313" key="1">
    <source>
        <dbReference type="EMBL" id="SFF23313.1"/>
    </source>
</evidence>
<dbReference type="AlphaFoldDB" id="A0A1I2H1P3"/>
<evidence type="ECO:0008006" key="3">
    <source>
        <dbReference type="Google" id="ProtNLM"/>
    </source>
</evidence>
<proteinExistence type="predicted"/>
<evidence type="ECO:0000313" key="2">
    <source>
        <dbReference type="Proteomes" id="UP000183410"/>
    </source>
</evidence>
<protein>
    <recommendedName>
        <fullName evidence="3">Polysaccharide deacetylase</fullName>
    </recommendedName>
</protein>
<reference evidence="2" key="1">
    <citation type="submission" date="2016-10" db="EMBL/GenBank/DDBJ databases">
        <authorList>
            <person name="Varghese N."/>
            <person name="Submissions S."/>
        </authorList>
    </citation>
    <scope>NUCLEOTIDE SEQUENCE [LARGE SCALE GENOMIC DNA]</scope>
    <source>
        <strain evidence="2">CGMCC 1.10223</strain>
    </source>
</reference>
<sequence length="458" mass="50583">MDKVARGMADRAIQYGNVMPQVLKEQATLSKGGAIGIGDKAAFAITFDDSTYFMKTNMLAEMRSRFFPWTMGLITNPSNDNNKTVTVAEFKTWAHRWGMEPWAHGYNHDTPWNRGDLTREIVLSKNTVESYWGLKCQGFIQVGATPSGEYKDLDKNKLISNFYSEAGRMIYENHAHYSAYIGPIVRRLPTGNYLGAARYTVTAMPPGKTSAQHRDDTLAQIALCIKYKLAMAFLIHPQQIDYTNVGSSNQMYYSDVVLILDALKAARDAETAEMLTLSGLLYADHSTVRVDLAKDNLITFAGVSPEAPGFWSLTNSSYWGDKIFHASSPTWGVPSFEQTNLYDVAGEKSLVGQINNLFAFAGESFELRCRVRSTTAQQQRIKLQLTGTSGLFLDIQAGATNTNLWGEFYAQPGQGSFLRVPFTLPIDTTFLKAALGRGNGAAGSGNGLEWGELSIVKI</sequence>
<dbReference type="Gene3D" id="3.20.20.370">
    <property type="entry name" value="Glycoside hydrolase/deacetylase"/>
    <property type="match status" value="1"/>
</dbReference>
<gene>
    <name evidence="1" type="ORF">SAMN04487969_11987</name>
</gene>
<dbReference type="RefSeq" id="WP_046233661.1">
    <property type="nucleotide sequence ID" value="NZ_FONN01000019.1"/>
</dbReference>
<dbReference type="InterPro" id="IPR011330">
    <property type="entry name" value="Glyco_hydro/deAcase_b/a-brl"/>
</dbReference>
<dbReference type="EMBL" id="FONN01000019">
    <property type="protein sequence ID" value="SFF23313.1"/>
    <property type="molecule type" value="Genomic_DNA"/>
</dbReference>
<name>A0A1I2H1P3_9BACL</name>